<keyword evidence="3" id="KW-1185">Reference proteome</keyword>
<evidence type="ECO:0000313" key="2">
    <source>
        <dbReference type="EMBL" id="CAK0850480.1"/>
    </source>
</evidence>
<dbReference type="EMBL" id="CAUYUJ010015155">
    <property type="protein sequence ID" value="CAK0850480.1"/>
    <property type="molecule type" value="Genomic_DNA"/>
</dbReference>
<gene>
    <name evidence="2" type="ORF">PCOR1329_LOCUS42889</name>
</gene>
<accession>A0ABN9TW24</accession>
<evidence type="ECO:0000313" key="3">
    <source>
        <dbReference type="Proteomes" id="UP001189429"/>
    </source>
</evidence>
<feature type="region of interest" description="Disordered" evidence="1">
    <location>
        <begin position="1"/>
        <end position="29"/>
    </location>
</feature>
<reference evidence="2" key="1">
    <citation type="submission" date="2023-10" db="EMBL/GenBank/DDBJ databases">
        <authorList>
            <person name="Chen Y."/>
            <person name="Shah S."/>
            <person name="Dougan E. K."/>
            <person name="Thang M."/>
            <person name="Chan C."/>
        </authorList>
    </citation>
    <scope>NUCLEOTIDE SEQUENCE [LARGE SCALE GENOMIC DNA]</scope>
</reference>
<organism evidence="2 3">
    <name type="scientific">Prorocentrum cordatum</name>
    <dbReference type="NCBI Taxonomy" id="2364126"/>
    <lineage>
        <taxon>Eukaryota</taxon>
        <taxon>Sar</taxon>
        <taxon>Alveolata</taxon>
        <taxon>Dinophyceae</taxon>
        <taxon>Prorocentrales</taxon>
        <taxon>Prorocentraceae</taxon>
        <taxon>Prorocentrum</taxon>
    </lineage>
</organism>
<comment type="caution">
    <text evidence="2">The sequence shown here is derived from an EMBL/GenBank/DDBJ whole genome shotgun (WGS) entry which is preliminary data.</text>
</comment>
<name>A0ABN9TW24_9DINO</name>
<sequence length="84" mass="9507">MTSLAQGMAFDPPRRGPPLQQEDREDDEARALPQAWLESRLHGLSEDDFGGGVRIFSTSDLEAPEAFRDVWRSKKNKTHTHTQS</sequence>
<dbReference type="Proteomes" id="UP001189429">
    <property type="component" value="Unassembled WGS sequence"/>
</dbReference>
<protein>
    <submittedName>
        <fullName evidence="2">Uncharacterized protein</fullName>
    </submittedName>
</protein>
<proteinExistence type="predicted"/>
<evidence type="ECO:0000256" key="1">
    <source>
        <dbReference type="SAM" id="MobiDB-lite"/>
    </source>
</evidence>